<feature type="compositionally biased region" description="Low complexity" evidence="7">
    <location>
        <begin position="43"/>
        <end position="60"/>
    </location>
</feature>
<feature type="compositionally biased region" description="Acidic residues" evidence="7">
    <location>
        <begin position="118"/>
        <end position="147"/>
    </location>
</feature>
<dbReference type="GO" id="GO:0000981">
    <property type="term" value="F:DNA-binding transcription factor activity, RNA polymerase II-specific"/>
    <property type="evidence" value="ECO:0007669"/>
    <property type="project" value="InterPro"/>
</dbReference>
<evidence type="ECO:0000313" key="9">
    <source>
        <dbReference type="EMBL" id="KAE8267569.1"/>
    </source>
</evidence>
<evidence type="ECO:0000256" key="5">
    <source>
        <dbReference type="ARBA" id="ARBA00023163"/>
    </source>
</evidence>
<feature type="compositionally biased region" description="Low complexity" evidence="7">
    <location>
        <begin position="1364"/>
        <end position="1376"/>
    </location>
</feature>
<keyword evidence="6" id="KW-0539">Nucleus</keyword>
<dbReference type="Proteomes" id="UP000078113">
    <property type="component" value="Unassembled WGS sequence"/>
</dbReference>
<evidence type="ECO:0000256" key="2">
    <source>
        <dbReference type="ARBA" id="ARBA00022723"/>
    </source>
</evidence>
<feature type="compositionally biased region" description="Acidic residues" evidence="7">
    <location>
        <begin position="593"/>
        <end position="602"/>
    </location>
</feature>
<dbReference type="PROSITE" id="PS50048">
    <property type="entry name" value="ZN2_CY6_FUNGAL_2"/>
    <property type="match status" value="1"/>
</dbReference>
<feature type="compositionally biased region" description="Polar residues" evidence="7">
    <location>
        <begin position="1"/>
        <end position="10"/>
    </location>
</feature>
<feature type="region of interest" description="Disordered" evidence="7">
    <location>
        <begin position="1524"/>
        <end position="1547"/>
    </location>
</feature>
<dbReference type="PANTHER" id="PTHR31845:SF19">
    <property type="entry name" value="TRANSCRIPTION FACTOR DOMAIN-CONTAINING PROTEIN"/>
    <property type="match status" value="1"/>
</dbReference>
<keyword evidence="5" id="KW-0804">Transcription</keyword>
<dbReference type="InterPro" id="IPR051089">
    <property type="entry name" value="prtT"/>
</dbReference>
<feature type="region of interest" description="Disordered" evidence="7">
    <location>
        <begin position="1"/>
        <end position="211"/>
    </location>
</feature>
<feature type="compositionally biased region" description="Low complexity" evidence="7">
    <location>
        <begin position="362"/>
        <end position="387"/>
    </location>
</feature>
<dbReference type="SMART" id="SM00066">
    <property type="entry name" value="GAL4"/>
    <property type="match status" value="1"/>
</dbReference>
<evidence type="ECO:0000256" key="7">
    <source>
        <dbReference type="SAM" id="MobiDB-lite"/>
    </source>
</evidence>
<dbReference type="PROSITE" id="PS00463">
    <property type="entry name" value="ZN2_CY6_FUNGAL_1"/>
    <property type="match status" value="1"/>
</dbReference>
<feature type="compositionally biased region" description="Gly residues" evidence="7">
    <location>
        <begin position="1377"/>
        <end position="1408"/>
    </location>
</feature>
<evidence type="ECO:0000256" key="4">
    <source>
        <dbReference type="ARBA" id="ARBA00023125"/>
    </source>
</evidence>
<feature type="region of interest" description="Disordered" evidence="7">
    <location>
        <begin position="362"/>
        <end position="465"/>
    </location>
</feature>
<proteinExistence type="predicted"/>
<gene>
    <name evidence="9" type="ORF">A4X09_0g4773</name>
</gene>
<feature type="region of interest" description="Disordered" evidence="7">
    <location>
        <begin position="945"/>
        <end position="1008"/>
    </location>
</feature>
<dbReference type="InterPro" id="IPR007219">
    <property type="entry name" value="XnlR_reg_dom"/>
</dbReference>
<feature type="compositionally biased region" description="Gly residues" evidence="7">
    <location>
        <begin position="1601"/>
        <end position="1612"/>
    </location>
</feature>
<organism evidence="9 10">
    <name type="scientific">Tilletia walkeri</name>
    <dbReference type="NCBI Taxonomy" id="117179"/>
    <lineage>
        <taxon>Eukaryota</taxon>
        <taxon>Fungi</taxon>
        <taxon>Dikarya</taxon>
        <taxon>Basidiomycota</taxon>
        <taxon>Ustilaginomycotina</taxon>
        <taxon>Exobasidiomycetes</taxon>
        <taxon>Tilletiales</taxon>
        <taxon>Tilletiaceae</taxon>
        <taxon>Tilletia</taxon>
    </lineage>
</organism>
<comment type="subcellular location">
    <subcellularLocation>
        <location evidence="1">Nucleus</location>
    </subcellularLocation>
</comment>
<evidence type="ECO:0000259" key="8">
    <source>
        <dbReference type="PROSITE" id="PS50048"/>
    </source>
</evidence>
<feature type="domain" description="Zn(2)-C6 fungal-type" evidence="8">
    <location>
        <begin position="212"/>
        <end position="246"/>
    </location>
</feature>
<feature type="compositionally biased region" description="Low complexity" evidence="7">
    <location>
        <begin position="962"/>
        <end position="972"/>
    </location>
</feature>
<feature type="compositionally biased region" description="Low complexity" evidence="7">
    <location>
        <begin position="20"/>
        <end position="34"/>
    </location>
</feature>
<accession>A0A8X7T3Z3</accession>
<dbReference type="Pfam" id="PF00172">
    <property type="entry name" value="Zn_clus"/>
    <property type="match status" value="1"/>
</dbReference>
<feature type="compositionally biased region" description="Low complexity" evidence="7">
    <location>
        <begin position="1420"/>
        <end position="1441"/>
    </location>
</feature>
<dbReference type="EMBL" id="LWDG02000216">
    <property type="protein sequence ID" value="KAE8267569.1"/>
    <property type="molecule type" value="Genomic_DNA"/>
</dbReference>
<dbReference type="SMART" id="SM00906">
    <property type="entry name" value="Fungal_trans"/>
    <property type="match status" value="1"/>
</dbReference>
<feature type="compositionally biased region" description="Basic residues" evidence="7">
    <location>
        <begin position="1410"/>
        <end position="1419"/>
    </location>
</feature>
<dbReference type="Gene3D" id="4.10.240.10">
    <property type="entry name" value="Zn(2)-C6 fungal-type DNA-binding domain"/>
    <property type="match status" value="1"/>
</dbReference>
<evidence type="ECO:0000313" key="10">
    <source>
        <dbReference type="Proteomes" id="UP000078113"/>
    </source>
</evidence>
<feature type="compositionally biased region" description="Low complexity" evidence="7">
    <location>
        <begin position="575"/>
        <end position="585"/>
    </location>
</feature>
<feature type="compositionally biased region" description="Polar residues" evidence="7">
    <location>
        <begin position="452"/>
        <end position="465"/>
    </location>
</feature>
<protein>
    <recommendedName>
        <fullName evidence="8">Zn(2)-C6 fungal-type domain-containing protein</fullName>
    </recommendedName>
</protein>
<reference evidence="9" key="1">
    <citation type="submission" date="2016-04" db="EMBL/GenBank/DDBJ databases">
        <authorList>
            <person name="Nguyen H.D."/>
            <person name="Samba Siva P."/>
            <person name="Cullis J."/>
            <person name="Levesque C.A."/>
            <person name="Hambleton S."/>
        </authorList>
    </citation>
    <scope>NUCLEOTIDE SEQUENCE</scope>
    <source>
        <strain evidence="9">DAOMC 236422</strain>
    </source>
</reference>
<feature type="compositionally biased region" description="Low complexity" evidence="7">
    <location>
        <begin position="409"/>
        <end position="429"/>
    </location>
</feature>
<keyword evidence="10" id="KW-1185">Reference proteome</keyword>
<evidence type="ECO:0000256" key="6">
    <source>
        <dbReference type="ARBA" id="ARBA00023242"/>
    </source>
</evidence>
<comment type="caution">
    <text evidence="9">The sequence shown here is derived from an EMBL/GenBank/DDBJ whole genome shotgun (WGS) entry which is preliminary data.</text>
</comment>
<keyword evidence="3" id="KW-0805">Transcription regulation</keyword>
<evidence type="ECO:0000256" key="3">
    <source>
        <dbReference type="ARBA" id="ARBA00023015"/>
    </source>
</evidence>
<dbReference type="GO" id="GO:0008270">
    <property type="term" value="F:zinc ion binding"/>
    <property type="evidence" value="ECO:0007669"/>
    <property type="project" value="InterPro"/>
</dbReference>
<feature type="compositionally biased region" description="Polar residues" evidence="7">
    <location>
        <begin position="163"/>
        <end position="195"/>
    </location>
</feature>
<name>A0A8X7T3Z3_9BASI</name>
<feature type="compositionally biased region" description="Gly residues" evidence="7">
    <location>
        <begin position="948"/>
        <end position="961"/>
    </location>
</feature>
<dbReference type="InterPro" id="IPR036864">
    <property type="entry name" value="Zn2-C6_fun-type_DNA-bd_sf"/>
</dbReference>
<feature type="region of interest" description="Disordered" evidence="7">
    <location>
        <begin position="1571"/>
        <end position="1625"/>
    </location>
</feature>
<feature type="region of interest" description="Disordered" evidence="7">
    <location>
        <begin position="484"/>
        <end position="612"/>
    </location>
</feature>
<feature type="compositionally biased region" description="Gly residues" evidence="7">
    <location>
        <begin position="396"/>
        <end position="408"/>
    </location>
</feature>
<feature type="compositionally biased region" description="Basic residues" evidence="7">
    <location>
        <begin position="433"/>
        <end position="451"/>
    </location>
</feature>
<dbReference type="GO" id="GO:0005634">
    <property type="term" value="C:nucleus"/>
    <property type="evidence" value="ECO:0007669"/>
    <property type="project" value="UniProtKB-SubCell"/>
</dbReference>
<feature type="compositionally biased region" description="Low complexity" evidence="7">
    <location>
        <begin position="519"/>
        <end position="541"/>
    </location>
</feature>
<dbReference type="Pfam" id="PF04082">
    <property type="entry name" value="Fungal_trans"/>
    <property type="match status" value="1"/>
</dbReference>
<feature type="compositionally biased region" description="Basic and acidic residues" evidence="7">
    <location>
        <begin position="999"/>
        <end position="1008"/>
    </location>
</feature>
<feature type="region of interest" description="Disordered" evidence="7">
    <location>
        <begin position="1357"/>
        <end position="1454"/>
    </location>
</feature>
<dbReference type="PANTHER" id="PTHR31845">
    <property type="entry name" value="FINGER DOMAIN PROTEIN, PUTATIVE-RELATED"/>
    <property type="match status" value="1"/>
</dbReference>
<dbReference type="InterPro" id="IPR001138">
    <property type="entry name" value="Zn2Cys6_DnaBD"/>
</dbReference>
<evidence type="ECO:0000256" key="1">
    <source>
        <dbReference type="ARBA" id="ARBA00004123"/>
    </source>
</evidence>
<keyword evidence="2" id="KW-0479">Metal-binding</keyword>
<dbReference type="GO" id="GO:0006351">
    <property type="term" value="P:DNA-templated transcription"/>
    <property type="evidence" value="ECO:0007669"/>
    <property type="project" value="InterPro"/>
</dbReference>
<feature type="region of interest" description="Disordered" evidence="7">
    <location>
        <begin position="1284"/>
        <end position="1308"/>
    </location>
</feature>
<dbReference type="GO" id="GO:0000976">
    <property type="term" value="F:transcription cis-regulatory region binding"/>
    <property type="evidence" value="ECO:0007669"/>
    <property type="project" value="TreeGrafter"/>
</dbReference>
<sequence length="1625" mass="166573">MARHWSSGTHPTDLPHHRPNSSGNGNSRTSSPGSVRFASTSTPQQQPSLLHHSSSPGLSSMNSGWGPPPSLQRMASSSASGSLYPPPHGLSHSPASSNPLQAHPPPLPPIRALTGYDGAEDDRDDEDEEEEDDDEDEDDNEDDDDASMADMSTASKKRKRKNSSMPDAQNPATAGGPSTSTSQSHNPGEASSSNLAEEPVEKKPKVSRGSKACTNCRRLKMRCVPSTNEGGHPCKRCLSSGGSCVFEVSQRGKRTSKGKRTEAMAASLKKMEETLNSVLRSIRDPAGSGGGAIDLAPSTSLVPDFANPAGMSELPRSPFDQFAPALPRVSSAPVVSGRLAPGASPGGQHINPASLTAAAAAGVSASASGPPGHSSSRSSHGGSQAAALSPEQERAAGGGGGSGSGGSGPASASYDRSRGADASSASGSSQHHDPHHHHHHHHHHPLHHQRLPTKSSPRLHSLPDNTLNPLGLLAEASLHNTERASRRAAAAINNHRRGGSLTSSREGLLDDGEEAGISPAAASDRSAPAGDAAGVTGAGDDLAPRDKSQVRGRASTTGGAAEGAVSGKKTEGKARAASSAGATATLLVPGNADDGDEMDDPDDGTKAPRFVRPNNDLSRALGVASSSYFKPGPLSNLPLRRVIIEREIPPKLLTQGIISSEEILELFQIFFHYCSVHVVLLDPEMHTPALICARSPFLFSAVCCVASRYYSHKRPDLYAKCLAEAKRCAFDIMHRGYKSVEIVQGFLLLSMWNQPSERYETDKTWLFSGVAMRMATDLNLHRKSVLTLPPDMSPNDPIVLEREREILNRERTWYICFTMDRALSAQMGKPYTIREDFLTRNCKYWCEQRVSRPWDLAVSGLVDLLRLTSRMLDMLYSSTLSVNGLNLELDYSTMLRIWNEQLDELRDQWSYKGVFPGSFRLQADPFGEIKARMAAQRAHITLASPIPGAGGAGPSGRGGSAAQGAGNSSSQEGAERAPGKGAADGSGAARNGGDAGAGESKHPAASEGSKHDQRILYFCVQQAPLRWHNAVLIINSFGLQRALDLGSDDKNYFFIKCLTAAKGMLDAALTGLRPVLRYAPDAQFVMISYACVFLLKLLRKEFRGWIDEEEVISLISTVIDLLDEVAVNETHTPALNATFLRRLLNARAETRPGSPYASAYHSRAATPAAGGGHDAGLAMTGLEGGAATAAARGDGSTSHVGLGAAGMQEGFGQGFAQQQGNLPINTSAAEASLAGLGVLPTTSVSAAGATPSAFSNFTSLLGPAPGSGSGLTAAPMGQQRFSGFSPNISFADDPHLNGENSSSSAAAFPSSSNAGFQFLWADENHHTMHHGGDAAPAAAFGVSSLAQLFPSNMGFSGSGAPADSSHAASMHVSGAGSASGVGAGAEGGGGGPIAGPGGHGASGAGTHVGGAHHHHHHHSTTATAGGNANNNNSGPTTTSSATGGGGGSGATAHHSNLTESVFDDNFWSTLLPPGFGSSGSLSGSGWDFQGVGGNSGLNMGFGMGLGQMGGTAGMGAGPGAWTTVGGSSTGGGGGSGAASGGAGAGGVHSNHAGGSGAGAFGLGMNMTPTLGGNGEDGHAAAGSASKGAGGGGARTSVSGNNGNGNGGAGGRPRGSTPSAVGAFNF</sequence>
<dbReference type="CDD" id="cd12148">
    <property type="entry name" value="fungal_TF_MHR"/>
    <property type="match status" value="1"/>
</dbReference>
<dbReference type="SUPFAM" id="SSF57701">
    <property type="entry name" value="Zn2/Cys6 DNA-binding domain"/>
    <property type="match status" value="1"/>
</dbReference>
<dbReference type="CDD" id="cd00067">
    <property type="entry name" value="GAL4"/>
    <property type="match status" value="1"/>
</dbReference>
<feature type="compositionally biased region" description="Gly residues" evidence="7">
    <location>
        <begin position="1527"/>
        <end position="1546"/>
    </location>
</feature>
<feature type="compositionally biased region" description="Low complexity" evidence="7">
    <location>
        <begin position="981"/>
        <end position="992"/>
    </location>
</feature>
<reference evidence="9" key="2">
    <citation type="journal article" date="2019" name="IMA Fungus">
        <title>Genome sequencing and comparison of five Tilletia species to identify candidate genes for the detection of regulated species infecting wheat.</title>
        <authorList>
            <person name="Nguyen H.D.T."/>
            <person name="Sultana T."/>
            <person name="Kesanakurti P."/>
            <person name="Hambleton S."/>
        </authorList>
    </citation>
    <scope>NUCLEOTIDE SEQUENCE</scope>
    <source>
        <strain evidence="9">DAOMC 236422</strain>
    </source>
</reference>
<keyword evidence="4" id="KW-0238">DNA-binding</keyword>